<proteinExistence type="predicted"/>
<dbReference type="EMBL" id="JANPWB010000003">
    <property type="protein sequence ID" value="KAJ1199312.1"/>
    <property type="molecule type" value="Genomic_DNA"/>
</dbReference>
<comment type="caution">
    <text evidence="1">The sequence shown here is derived from an EMBL/GenBank/DDBJ whole genome shotgun (WGS) entry which is preliminary data.</text>
</comment>
<evidence type="ECO:0000313" key="1">
    <source>
        <dbReference type="EMBL" id="KAJ1199312.1"/>
    </source>
</evidence>
<dbReference type="Proteomes" id="UP001066276">
    <property type="component" value="Chromosome 2_1"/>
</dbReference>
<name>A0AAV7VD77_PLEWA</name>
<protein>
    <submittedName>
        <fullName evidence="1">Uncharacterized protein</fullName>
    </submittedName>
</protein>
<dbReference type="AlphaFoldDB" id="A0AAV7VD77"/>
<keyword evidence="2" id="KW-1185">Reference proteome</keyword>
<organism evidence="1 2">
    <name type="scientific">Pleurodeles waltl</name>
    <name type="common">Iberian ribbed newt</name>
    <dbReference type="NCBI Taxonomy" id="8319"/>
    <lineage>
        <taxon>Eukaryota</taxon>
        <taxon>Metazoa</taxon>
        <taxon>Chordata</taxon>
        <taxon>Craniata</taxon>
        <taxon>Vertebrata</taxon>
        <taxon>Euteleostomi</taxon>
        <taxon>Amphibia</taxon>
        <taxon>Batrachia</taxon>
        <taxon>Caudata</taxon>
        <taxon>Salamandroidea</taxon>
        <taxon>Salamandridae</taxon>
        <taxon>Pleurodelinae</taxon>
        <taxon>Pleurodeles</taxon>
    </lineage>
</organism>
<accession>A0AAV7VD77</accession>
<evidence type="ECO:0000313" key="2">
    <source>
        <dbReference type="Proteomes" id="UP001066276"/>
    </source>
</evidence>
<gene>
    <name evidence="1" type="ORF">NDU88_003149</name>
</gene>
<reference evidence="1" key="1">
    <citation type="journal article" date="2022" name="bioRxiv">
        <title>Sequencing and chromosome-scale assembly of the giantPleurodeles waltlgenome.</title>
        <authorList>
            <person name="Brown T."/>
            <person name="Elewa A."/>
            <person name="Iarovenko S."/>
            <person name="Subramanian E."/>
            <person name="Araus A.J."/>
            <person name="Petzold A."/>
            <person name="Susuki M."/>
            <person name="Suzuki K.-i.T."/>
            <person name="Hayashi T."/>
            <person name="Toyoda A."/>
            <person name="Oliveira C."/>
            <person name="Osipova E."/>
            <person name="Leigh N.D."/>
            <person name="Simon A."/>
            <person name="Yun M.H."/>
        </authorList>
    </citation>
    <scope>NUCLEOTIDE SEQUENCE</scope>
    <source>
        <strain evidence="1">20211129_DDA</strain>
        <tissue evidence="1">Liver</tissue>
    </source>
</reference>
<sequence>MRCESETMLEAGMSWIYLREATSSGVGHSIGLNITGLADKGAGRGTDGDFFMCPAAVCEGETLPHRVQKEGMSGVRYDDIDGNMDKVLDYDEKELEEGELCEAAKEEAVG</sequence>